<keyword evidence="7 17" id="KW-0732">Signal</keyword>
<evidence type="ECO:0000256" key="6">
    <source>
        <dbReference type="ARBA" id="ARBA00022692"/>
    </source>
</evidence>
<dbReference type="PANTHER" id="PTHR33619">
    <property type="entry name" value="POLYSACCHARIDE EXPORT PROTEIN GFCE-RELATED"/>
    <property type="match status" value="1"/>
</dbReference>
<evidence type="ECO:0000256" key="2">
    <source>
        <dbReference type="ARBA" id="ARBA00009450"/>
    </source>
</evidence>
<feature type="domain" description="Polysaccharide export protein N-terminal" evidence="18">
    <location>
        <begin position="163"/>
        <end position="226"/>
    </location>
</feature>
<keyword evidence="6 16" id="KW-0812">Transmembrane</keyword>
<keyword evidence="3" id="KW-0813">Transport</keyword>
<dbReference type="Pfam" id="PF10531">
    <property type="entry name" value="SLBB"/>
    <property type="match status" value="5"/>
</dbReference>
<evidence type="ECO:0000256" key="15">
    <source>
        <dbReference type="SAM" id="MobiDB-lite"/>
    </source>
</evidence>
<evidence type="ECO:0000256" key="8">
    <source>
        <dbReference type="ARBA" id="ARBA00023047"/>
    </source>
</evidence>
<feature type="domain" description="Soluble ligand binding" evidence="19">
    <location>
        <begin position="602"/>
        <end position="646"/>
    </location>
</feature>
<dbReference type="InterPro" id="IPR049712">
    <property type="entry name" value="Poly_export"/>
</dbReference>
<dbReference type="Pfam" id="PF02563">
    <property type="entry name" value="Poly_export"/>
    <property type="match status" value="1"/>
</dbReference>
<dbReference type="Gene3D" id="3.10.560.10">
    <property type="entry name" value="Outer membrane lipoprotein wza domain like"/>
    <property type="match status" value="6"/>
</dbReference>
<feature type="domain" description="Soluble ligand binding" evidence="19">
    <location>
        <begin position="503"/>
        <end position="550"/>
    </location>
</feature>
<keyword evidence="5" id="KW-0762">Sugar transport</keyword>
<evidence type="ECO:0000259" key="18">
    <source>
        <dbReference type="Pfam" id="PF02563"/>
    </source>
</evidence>
<evidence type="ECO:0000256" key="12">
    <source>
        <dbReference type="ARBA" id="ARBA00023139"/>
    </source>
</evidence>
<evidence type="ECO:0000313" key="22">
    <source>
        <dbReference type="Proteomes" id="UP000660024"/>
    </source>
</evidence>
<feature type="domain" description="Soluble ligand binding" evidence="19">
    <location>
        <begin position="413"/>
        <end position="450"/>
    </location>
</feature>
<evidence type="ECO:0000256" key="13">
    <source>
        <dbReference type="ARBA" id="ARBA00023237"/>
    </source>
</evidence>
<feature type="chain" id="PRO_5046698632" evidence="17">
    <location>
        <begin position="25"/>
        <end position="832"/>
    </location>
</feature>
<feature type="domain" description="SLBB" evidence="20">
    <location>
        <begin position="247"/>
        <end position="324"/>
    </location>
</feature>
<keyword evidence="14" id="KW-0449">Lipoprotein</keyword>
<keyword evidence="12" id="KW-0564">Palmitate</keyword>
<feature type="compositionally biased region" description="Basic and acidic residues" evidence="15">
    <location>
        <begin position="100"/>
        <end position="112"/>
    </location>
</feature>
<keyword evidence="22" id="KW-1185">Reference proteome</keyword>
<dbReference type="EMBL" id="JAEHFY010000022">
    <property type="protein sequence ID" value="MBK0384089.1"/>
    <property type="molecule type" value="Genomic_DNA"/>
</dbReference>
<comment type="similarity">
    <text evidence="2">Belongs to the BexD/CtrA/VexA family.</text>
</comment>
<evidence type="ECO:0000256" key="11">
    <source>
        <dbReference type="ARBA" id="ARBA00023136"/>
    </source>
</evidence>
<comment type="subcellular location">
    <subcellularLocation>
        <location evidence="1">Cell outer membrane</location>
        <topology evidence="1">Multi-pass membrane protein</topology>
    </subcellularLocation>
</comment>
<keyword evidence="16" id="KW-1133">Transmembrane helix</keyword>
<evidence type="ECO:0000256" key="7">
    <source>
        <dbReference type="ARBA" id="ARBA00022729"/>
    </source>
</evidence>
<evidence type="ECO:0000256" key="16">
    <source>
        <dbReference type="SAM" id="Phobius"/>
    </source>
</evidence>
<evidence type="ECO:0000256" key="1">
    <source>
        <dbReference type="ARBA" id="ARBA00004571"/>
    </source>
</evidence>
<evidence type="ECO:0000256" key="5">
    <source>
        <dbReference type="ARBA" id="ARBA00022597"/>
    </source>
</evidence>
<feature type="region of interest" description="Disordered" evidence="15">
    <location>
        <begin position="93"/>
        <end position="125"/>
    </location>
</feature>
<evidence type="ECO:0000256" key="4">
    <source>
        <dbReference type="ARBA" id="ARBA00022452"/>
    </source>
</evidence>
<feature type="signal peptide" evidence="17">
    <location>
        <begin position="1"/>
        <end position="24"/>
    </location>
</feature>
<evidence type="ECO:0000256" key="14">
    <source>
        <dbReference type="ARBA" id="ARBA00023288"/>
    </source>
</evidence>
<evidence type="ECO:0000256" key="9">
    <source>
        <dbReference type="ARBA" id="ARBA00023065"/>
    </source>
</evidence>
<dbReference type="InterPro" id="IPR019554">
    <property type="entry name" value="Soluble_ligand-bd"/>
</dbReference>
<dbReference type="Gene3D" id="3.30.1950.10">
    <property type="entry name" value="wza like domain"/>
    <property type="match status" value="1"/>
</dbReference>
<evidence type="ECO:0000313" key="21">
    <source>
        <dbReference type="EMBL" id="MBK0384089.1"/>
    </source>
</evidence>
<evidence type="ECO:0000259" key="19">
    <source>
        <dbReference type="Pfam" id="PF10531"/>
    </source>
</evidence>
<feature type="transmembrane region" description="Helical" evidence="16">
    <location>
        <begin position="810"/>
        <end position="831"/>
    </location>
</feature>
<accession>A0ABS1BMH0</accession>
<evidence type="ECO:0000259" key="20">
    <source>
        <dbReference type="Pfam" id="PF22461"/>
    </source>
</evidence>
<dbReference type="InterPro" id="IPR003715">
    <property type="entry name" value="Poly_export_N"/>
</dbReference>
<keyword evidence="10" id="KW-0626">Porin</keyword>
<keyword evidence="8" id="KW-0625">Polysaccharide transport</keyword>
<evidence type="ECO:0000256" key="10">
    <source>
        <dbReference type="ARBA" id="ARBA00023114"/>
    </source>
</evidence>
<sequence length="832" mass="92352">MNIKKHLFTLFLALGLLLSFQTKAQTINQQNFSNVRVDDLSDDQIRQIIKQIKSSGLPESQLENVALSKGMQPSEVQKLKARVETVNAKSSATGATDATLKGKDGTRSRSFEGEASEIANSDQKKTEKEADVALQALKSKIFGKELFANSATTFEPNLRLATPLNYVIGTNDQLLIDIYGYSEVSYNLTVSPEGTINLPYVGIVQVGGLTVEAATSRIKTKLSKIYNGLNSGNTKLSVTIGNIRSIKVILTGEVMKPGTYTLPSLATLFNALYSSGGPTDNGSFRNIEVIRNGKKVASLDVYDFLLRGDLKNNIRLQDQDIIRVPVYKKRVEIVGEVKRPAIFEMKDSENFNDLLNFAGGFTESAYKARVKVLRNTDTEKKIVDVSEDEFNSFEIKSGDKYFVNEILDRFENRVTIEGAVFRPGQYQLEPGLTLKTLIQEAEGIKEDAFKPRAYITRLTDDLNTELISFDVAKILNGQAEDIPLKREDVVSISSIFDLKEEYKVTINGEVRRPGDFPFSENMSLEELIIKSGGFKESATPQRIEISRRVKNSDATSKSAKTAEVFQINIDKNLSIEAAKFILKPYDIVTVRTSPGYEVQQQVRIDGEVMYPGYYTITKKDERLSDLIKRAGGLTALAYADGASLKRAGSFDTQIEKEKEKQKLEQFKKVQKDAKDSTSITLENVVTRNNFVGIELKEILTKPGSKSDLFLQDGDIIDVPTELQTVKVSGEVLSPNTVVFSNSKSFRSYIANAGGFGTKALKRRSYIIYANGAVRSTKKFLFFNNYPIVKTGSEIFVPKKEEKRNLSTGEVISIFTGIASFGAIILGVLNTIR</sequence>
<keyword evidence="11 16" id="KW-0472">Membrane</keyword>
<dbReference type="RefSeq" id="WP_200587480.1">
    <property type="nucleotide sequence ID" value="NZ_JAEHFY010000022.1"/>
</dbReference>
<keyword evidence="4" id="KW-1134">Transmembrane beta strand</keyword>
<dbReference type="Pfam" id="PF22461">
    <property type="entry name" value="SLBB_2"/>
    <property type="match status" value="1"/>
</dbReference>
<dbReference type="PANTHER" id="PTHR33619:SF3">
    <property type="entry name" value="POLYSACCHARIDE EXPORT PROTEIN GFCE-RELATED"/>
    <property type="match status" value="1"/>
</dbReference>
<keyword evidence="9" id="KW-0406">Ion transport</keyword>
<gene>
    <name evidence="21" type="ORF">I5M32_14055</name>
</gene>
<protein>
    <submittedName>
        <fullName evidence="21">SLBB domain-containing protein</fullName>
    </submittedName>
</protein>
<proteinExistence type="inferred from homology"/>
<feature type="domain" description="Soluble ligand binding" evidence="19">
    <location>
        <begin position="331"/>
        <end position="374"/>
    </location>
</feature>
<comment type="caution">
    <text evidence="21">The sequence shown here is derived from an EMBL/GenBank/DDBJ whole genome shotgun (WGS) entry which is preliminary data.</text>
</comment>
<keyword evidence="13" id="KW-0998">Cell outer membrane</keyword>
<evidence type="ECO:0000256" key="17">
    <source>
        <dbReference type="SAM" id="SignalP"/>
    </source>
</evidence>
<reference evidence="21 22" key="1">
    <citation type="submission" date="2020-12" db="EMBL/GenBank/DDBJ databases">
        <title>Bacterial novel species Pedobacter sp. SD-b isolated from soil.</title>
        <authorList>
            <person name="Jung H.-Y."/>
        </authorList>
    </citation>
    <scope>NUCLEOTIDE SEQUENCE [LARGE SCALE GENOMIC DNA]</scope>
    <source>
        <strain evidence="21 22">SD-b</strain>
    </source>
</reference>
<feature type="domain" description="Soluble ligand binding" evidence="19">
    <location>
        <begin position="725"/>
        <end position="767"/>
    </location>
</feature>
<name>A0ABS1BMH0_9SPHI</name>
<dbReference type="Proteomes" id="UP000660024">
    <property type="component" value="Unassembled WGS sequence"/>
</dbReference>
<organism evidence="21 22">
    <name type="scientific">Pedobacter segetis</name>
    <dbReference type="NCBI Taxonomy" id="2793069"/>
    <lineage>
        <taxon>Bacteria</taxon>
        <taxon>Pseudomonadati</taxon>
        <taxon>Bacteroidota</taxon>
        <taxon>Sphingobacteriia</taxon>
        <taxon>Sphingobacteriales</taxon>
        <taxon>Sphingobacteriaceae</taxon>
        <taxon>Pedobacter</taxon>
    </lineage>
</organism>
<dbReference type="InterPro" id="IPR054765">
    <property type="entry name" value="SLBB_dom"/>
</dbReference>
<evidence type="ECO:0000256" key="3">
    <source>
        <dbReference type="ARBA" id="ARBA00022448"/>
    </source>
</evidence>